<accession>A0A096BE33</accession>
<keyword evidence="5" id="KW-0732">Signal</keyword>
<protein>
    <submittedName>
        <fullName evidence="7">Sulfide dehydrogenase</fullName>
    </submittedName>
</protein>
<proteinExistence type="predicted"/>
<evidence type="ECO:0000256" key="3">
    <source>
        <dbReference type="ARBA" id="ARBA00023004"/>
    </source>
</evidence>
<dbReference type="EMBL" id="JRNI01000014">
    <property type="protein sequence ID" value="KGF31419.1"/>
    <property type="molecule type" value="Genomic_DNA"/>
</dbReference>
<keyword evidence="1 4" id="KW-0349">Heme</keyword>
<organism evidence="7 8">
    <name type="scientific">Oligella urethralis DNF00040</name>
    <dbReference type="NCBI Taxonomy" id="1401065"/>
    <lineage>
        <taxon>Bacteria</taxon>
        <taxon>Pseudomonadati</taxon>
        <taxon>Pseudomonadota</taxon>
        <taxon>Betaproteobacteria</taxon>
        <taxon>Burkholderiales</taxon>
        <taxon>Alcaligenaceae</taxon>
        <taxon>Oligella</taxon>
    </lineage>
</organism>
<keyword evidence="8" id="KW-1185">Reference proteome</keyword>
<evidence type="ECO:0000256" key="4">
    <source>
        <dbReference type="PROSITE-ProRule" id="PRU00433"/>
    </source>
</evidence>
<dbReference type="GeneID" id="93427043"/>
<feature type="chain" id="PRO_5001925701" evidence="5">
    <location>
        <begin position="23"/>
        <end position="106"/>
    </location>
</feature>
<keyword evidence="3 4" id="KW-0408">Iron</keyword>
<dbReference type="OrthoDB" id="9805828at2"/>
<keyword evidence="2 4" id="KW-0479">Metal-binding</keyword>
<dbReference type="GO" id="GO:0046872">
    <property type="term" value="F:metal ion binding"/>
    <property type="evidence" value="ECO:0007669"/>
    <property type="project" value="UniProtKB-KW"/>
</dbReference>
<dbReference type="Pfam" id="PF13442">
    <property type="entry name" value="Cytochrome_CBB3"/>
    <property type="match status" value="1"/>
</dbReference>
<dbReference type="RefSeq" id="WP_018025601.1">
    <property type="nucleotide sequence ID" value="NZ_JRNI01000014.1"/>
</dbReference>
<comment type="caution">
    <text evidence="7">The sequence shown here is derived from an EMBL/GenBank/DDBJ whole genome shotgun (WGS) entry which is preliminary data.</text>
</comment>
<feature type="domain" description="Cytochrome c" evidence="6">
    <location>
        <begin position="25"/>
        <end position="105"/>
    </location>
</feature>
<dbReference type="AlphaFoldDB" id="A0A096BE33"/>
<gene>
    <name evidence="7" type="ORF">HMPREF2130_03690</name>
</gene>
<dbReference type="Gene3D" id="1.10.760.10">
    <property type="entry name" value="Cytochrome c-like domain"/>
    <property type="match status" value="1"/>
</dbReference>
<dbReference type="InterPro" id="IPR009056">
    <property type="entry name" value="Cyt_c-like_dom"/>
</dbReference>
<name>A0A096BE33_9BURK</name>
<sequence length="106" mass="11567">MKQLLVALGTLIVSFSSVTAFADEARLERGKELFISSAQPIPCAICHTLNDAGTTGTIGPNFDELKPDAERIRRTMLEGMGAMPSFEDMDEDDREAVIEYLVSATQ</sequence>
<dbReference type="SUPFAM" id="SSF46626">
    <property type="entry name" value="Cytochrome c"/>
    <property type="match status" value="1"/>
</dbReference>
<reference evidence="7 8" key="1">
    <citation type="submission" date="2014-07" db="EMBL/GenBank/DDBJ databases">
        <authorList>
            <person name="McCorrison J."/>
            <person name="Sanka R."/>
            <person name="Torralba M."/>
            <person name="Gillis M."/>
            <person name="Haft D.H."/>
            <person name="Methe B."/>
            <person name="Sutton G."/>
            <person name="Nelson K.E."/>
        </authorList>
    </citation>
    <scope>NUCLEOTIDE SEQUENCE [LARGE SCALE GENOMIC DNA]</scope>
    <source>
        <strain evidence="7 8">DNF00040</strain>
    </source>
</reference>
<dbReference type="GO" id="GO:0020037">
    <property type="term" value="F:heme binding"/>
    <property type="evidence" value="ECO:0007669"/>
    <property type="project" value="InterPro"/>
</dbReference>
<evidence type="ECO:0000313" key="8">
    <source>
        <dbReference type="Proteomes" id="UP000029629"/>
    </source>
</evidence>
<evidence type="ECO:0000256" key="5">
    <source>
        <dbReference type="SAM" id="SignalP"/>
    </source>
</evidence>
<evidence type="ECO:0000256" key="2">
    <source>
        <dbReference type="ARBA" id="ARBA00022723"/>
    </source>
</evidence>
<dbReference type="Proteomes" id="UP000029629">
    <property type="component" value="Unassembled WGS sequence"/>
</dbReference>
<dbReference type="GO" id="GO:0009055">
    <property type="term" value="F:electron transfer activity"/>
    <property type="evidence" value="ECO:0007669"/>
    <property type="project" value="InterPro"/>
</dbReference>
<feature type="signal peptide" evidence="5">
    <location>
        <begin position="1"/>
        <end position="22"/>
    </location>
</feature>
<dbReference type="eggNOG" id="COG2010">
    <property type="taxonomic scope" value="Bacteria"/>
</dbReference>
<evidence type="ECO:0000313" key="7">
    <source>
        <dbReference type="EMBL" id="KGF31419.1"/>
    </source>
</evidence>
<evidence type="ECO:0000256" key="1">
    <source>
        <dbReference type="ARBA" id="ARBA00022617"/>
    </source>
</evidence>
<dbReference type="InterPro" id="IPR036909">
    <property type="entry name" value="Cyt_c-like_dom_sf"/>
</dbReference>
<dbReference type="PROSITE" id="PS51007">
    <property type="entry name" value="CYTC"/>
    <property type="match status" value="1"/>
</dbReference>
<evidence type="ECO:0000259" key="6">
    <source>
        <dbReference type="PROSITE" id="PS51007"/>
    </source>
</evidence>